<dbReference type="AlphaFoldDB" id="A0A816E0S7"/>
<dbReference type="Proteomes" id="UP000663877">
    <property type="component" value="Unassembled WGS sequence"/>
</dbReference>
<dbReference type="Proteomes" id="UP000663832">
    <property type="component" value="Unassembled WGS sequence"/>
</dbReference>
<evidence type="ECO:0000313" key="1">
    <source>
        <dbReference type="EMBL" id="CAF1485783.1"/>
    </source>
</evidence>
<proteinExistence type="predicted"/>
<dbReference type="SUPFAM" id="SSF117839">
    <property type="entry name" value="WWE domain"/>
    <property type="match status" value="1"/>
</dbReference>
<comment type="caution">
    <text evidence="2">The sequence shown here is derived from an EMBL/GenBank/DDBJ whole genome shotgun (WGS) entry which is preliminary data.</text>
</comment>
<gene>
    <name evidence="1" type="ORF">BJG266_LOCUS42323</name>
    <name evidence="2" type="ORF">QVE165_LOCUS59183</name>
</gene>
<keyword evidence="3" id="KW-1185">Reference proteome</keyword>
<organism evidence="2 3">
    <name type="scientific">Adineta steineri</name>
    <dbReference type="NCBI Taxonomy" id="433720"/>
    <lineage>
        <taxon>Eukaryota</taxon>
        <taxon>Metazoa</taxon>
        <taxon>Spiralia</taxon>
        <taxon>Gnathifera</taxon>
        <taxon>Rotifera</taxon>
        <taxon>Eurotatoria</taxon>
        <taxon>Bdelloidea</taxon>
        <taxon>Adinetida</taxon>
        <taxon>Adinetidae</taxon>
        <taxon>Adineta</taxon>
    </lineage>
</organism>
<evidence type="ECO:0000313" key="3">
    <source>
        <dbReference type="Proteomes" id="UP000663832"/>
    </source>
</evidence>
<accession>A0A816E0S7</accession>
<dbReference type="EMBL" id="CAJNOI010002647">
    <property type="protein sequence ID" value="CAF1485783.1"/>
    <property type="molecule type" value="Genomic_DNA"/>
</dbReference>
<dbReference type="InterPro" id="IPR037197">
    <property type="entry name" value="WWE_dom_sf"/>
</dbReference>
<sequence length="259" mass="29810">MTANDEQTSVPTTSSIRIEWIWQSNPDPSSKSQPDEWSYYSDVENLIIEEAFLAKQTHVMLDDCCIDFEHGVRISNYDANKQKPLKRVVCKREDKHLREEHFMPDPIAPKRPFGGEYGWVSPFILEVRKDLNLESTQRLPSRDETIIPMIVEKAALESDKRQLSYTKNSTTTNHISGYTLSTYDDVISNCRDHSGLRIDLHYDGLDGFDLLRRRLGDDSLSFLHNDLLGHLGLPDITGLDRAPDYNDALHYDRDGNYHP</sequence>
<protein>
    <submittedName>
        <fullName evidence="2">Uncharacterized protein</fullName>
    </submittedName>
</protein>
<name>A0A816E0S7_9BILA</name>
<reference evidence="2" key="1">
    <citation type="submission" date="2021-02" db="EMBL/GenBank/DDBJ databases">
        <authorList>
            <person name="Nowell W R."/>
        </authorList>
    </citation>
    <scope>NUCLEOTIDE SEQUENCE</scope>
</reference>
<evidence type="ECO:0000313" key="2">
    <source>
        <dbReference type="EMBL" id="CAF1639859.1"/>
    </source>
</evidence>
<dbReference type="EMBL" id="CAJNOM010002965">
    <property type="protein sequence ID" value="CAF1639859.1"/>
    <property type="molecule type" value="Genomic_DNA"/>
</dbReference>